<name>A0A9J7CUW4_MUSDO</name>
<dbReference type="SUPFAM" id="SSF47473">
    <property type="entry name" value="EF-hand"/>
    <property type="match status" value="1"/>
</dbReference>
<feature type="domain" description="EFHB C-terminal EF-hand" evidence="2">
    <location>
        <begin position="402"/>
        <end position="469"/>
    </location>
</feature>
<dbReference type="Pfam" id="PF25325">
    <property type="entry name" value="EF-hand_EFHB_C"/>
    <property type="match status" value="1"/>
</dbReference>
<reference evidence="4" key="1">
    <citation type="submission" date="2025-08" db="UniProtKB">
        <authorList>
            <consortium name="RefSeq"/>
        </authorList>
    </citation>
    <scope>IDENTIFICATION</scope>
    <source>
        <strain evidence="4">Aabys</strain>
        <tissue evidence="4">Whole body</tissue>
    </source>
</reference>
<dbReference type="Proteomes" id="UP001652621">
    <property type="component" value="Unplaced"/>
</dbReference>
<dbReference type="VEuPathDB" id="VectorBase:MDOMA2_013325"/>
<accession>A0A9J7CUW4</accession>
<evidence type="ECO:0000313" key="3">
    <source>
        <dbReference type="Proteomes" id="UP001652621"/>
    </source>
</evidence>
<evidence type="ECO:0000259" key="2">
    <source>
        <dbReference type="Pfam" id="PF25325"/>
    </source>
</evidence>
<dbReference type="OrthoDB" id="2096280at2759"/>
<dbReference type="InterPro" id="IPR011992">
    <property type="entry name" value="EF-hand-dom_pair"/>
</dbReference>
<dbReference type="GeneID" id="101896124"/>
<dbReference type="VEuPathDB" id="VectorBase:MDOA010318"/>
<proteinExistence type="predicted"/>
<evidence type="ECO:0000313" key="4">
    <source>
        <dbReference type="RefSeq" id="XP_005185083.2"/>
    </source>
</evidence>
<evidence type="ECO:0000256" key="1">
    <source>
        <dbReference type="SAM" id="MobiDB-lite"/>
    </source>
</evidence>
<organism evidence="3 4">
    <name type="scientific">Musca domestica</name>
    <name type="common">House fly</name>
    <dbReference type="NCBI Taxonomy" id="7370"/>
    <lineage>
        <taxon>Eukaryota</taxon>
        <taxon>Metazoa</taxon>
        <taxon>Ecdysozoa</taxon>
        <taxon>Arthropoda</taxon>
        <taxon>Hexapoda</taxon>
        <taxon>Insecta</taxon>
        <taxon>Pterygota</taxon>
        <taxon>Neoptera</taxon>
        <taxon>Endopterygota</taxon>
        <taxon>Diptera</taxon>
        <taxon>Brachycera</taxon>
        <taxon>Muscomorpha</taxon>
        <taxon>Muscoidea</taxon>
        <taxon>Muscidae</taxon>
        <taxon>Musca</taxon>
    </lineage>
</organism>
<dbReference type="eggNOG" id="ENOG502QV2M">
    <property type="taxonomic scope" value="Eukaryota"/>
</dbReference>
<protein>
    <submittedName>
        <fullName evidence="4">Uncharacterized protein LOC101896124</fullName>
    </submittedName>
</protein>
<dbReference type="InterPro" id="IPR057428">
    <property type="entry name" value="EFHB_EF-hand_C"/>
</dbReference>
<sequence length="472" mass="54737">METKKSPPQKGEPFQGTNDRIGDGLEEAAEYILKAKCRMEIQKARENVAQLNASPVLPEEHVHDLLSPELKKSHFVTFREQFSEDMFFKKPKLGKVYPLQTKPDRFTNENFTYGKESLRSGNLYELILPKKSAEEINREYRDWHEKYIKSHDHYFPAERIRRNYNDKFNPNKTFGICKKTDTSGRMVRECLQQPSGFVLINGAQKRFIDRTVGQLGSRLKSSSGEGVQRSTEYVESKFNSDSSNIRALFENSEHSSEKNTTVEAIGYVKQLRRKLANHKHFHIHDLKVVLEKYDKNKRGFLELSTIYRVMRSLQIRADETLLRRAMLHFQIIEDAERVNLDLFWKMLHVQYPLPTIASNKFENPTTSNNNITVYRSFCRDREKTLPSTILAKRCKDSTTAADCISPSIVVHSGLSNEDFEISRSKEELPKIFCNLLKDNFEDIWNVAISKCEGDNNNKLSINDFMEAIRNGS</sequence>
<keyword evidence="3" id="KW-1185">Reference proteome</keyword>
<dbReference type="STRING" id="7370.A0A1I8N0M1"/>
<gene>
    <name evidence="4" type="primary">LOC101896124</name>
</gene>
<feature type="region of interest" description="Disordered" evidence="1">
    <location>
        <begin position="1"/>
        <end position="21"/>
    </location>
</feature>
<dbReference type="RefSeq" id="XP_005185083.2">
    <property type="nucleotide sequence ID" value="XM_005185026.3"/>
</dbReference>